<dbReference type="PROSITE" id="PS00061">
    <property type="entry name" value="ADH_SHORT"/>
    <property type="match status" value="1"/>
</dbReference>
<evidence type="ECO:0000256" key="4">
    <source>
        <dbReference type="ARBA" id="ARBA00060719"/>
    </source>
</evidence>
<comment type="pathway">
    <text evidence="4">Carbohydrate metabolism; D-arabinitol metabolism.</text>
</comment>
<keyword evidence="3" id="KW-0560">Oxidoreductase</keyword>
<dbReference type="Gene3D" id="3.40.50.720">
    <property type="entry name" value="NAD(P)-binding Rossmann-like Domain"/>
    <property type="match status" value="1"/>
</dbReference>
<evidence type="ECO:0000256" key="5">
    <source>
        <dbReference type="ARBA" id="ARBA00066831"/>
    </source>
</evidence>
<dbReference type="AlphaFoldDB" id="A0A8H6CQE0"/>
<evidence type="ECO:0000256" key="3">
    <source>
        <dbReference type="ARBA" id="ARBA00023002"/>
    </source>
</evidence>
<dbReference type="InterPro" id="IPR036291">
    <property type="entry name" value="NAD(P)-bd_dom_sf"/>
</dbReference>
<name>A0A8H6CQE0_9LECA</name>
<evidence type="ECO:0000256" key="6">
    <source>
        <dbReference type="ARBA" id="ARBA00070881"/>
    </source>
</evidence>
<keyword evidence="2" id="KW-0521">NADP</keyword>
<dbReference type="RefSeq" id="XP_037155874.1">
    <property type="nucleotide sequence ID" value="XM_037298538.1"/>
</dbReference>
<comment type="caution">
    <text evidence="8">The sequence shown here is derived from an EMBL/GenBank/DDBJ whole genome shotgun (WGS) entry which is preliminary data.</text>
</comment>
<proteinExistence type="inferred from homology"/>
<evidence type="ECO:0000256" key="2">
    <source>
        <dbReference type="ARBA" id="ARBA00022857"/>
    </source>
</evidence>
<dbReference type="FunFam" id="3.40.50.720:FF:000240">
    <property type="entry name" value="SDR family oxidoreductase"/>
    <property type="match status" value="1"/>
</dbReference>
<dbReference type="Pfam" id="PF13561">
    <property type="entry name" value="adh_short_C2"/>
    <property type="match status" value="1"/>
</dbReference>
<gene>
    <name evidence="8" type="ORF">HO133_007668</name>
</gene>
<dbReference type="EMBL" id="JACCJB010000004">
    <property type="protein sequence ID" value="KAF6227940.1"/>
    <property type="molecule type" value="Genomic_DNA"/>
</dbReference>
<dbReference type="InterPro" id="IPR002347">
    <property type="entry name" value="SDR_fam"/>
</dbReference>
<evidence type="ECO:0000313" key="8">
    <source>
        <dbReference type="EMBL" id="KAF6227940.1"/>
    </source>
</evidence>
<reference evidence="8 9" key="1">
    <citation type="journal article" date="2020" name="Genomics">
        <title>Complete, high-quality genomes from long-read metagenomic sequencing of two wolf lichen thalli reveals enigmatic genome architecture.</title>
        <authorList>
            <person name="McKenzie S.K."/>
            <person name="Walston R.F."/>
            <person name="Allen J.L."/>
        </authorList>
    </citation>
    <scope>NUCLEOTIDE SEQUENCE [LARGE SCALE GENOMIC DNA]</scope>
    <source>
        <strain evidence="8">WasteWater1</strain>
    </source>
</reference>
<dbReference type="PRINTS" id="PR00081">
    <property type="entry name" value="GDHRDH"/>
</dbReference>
<evidence type="ECO:0000256" key="1">
    <source>
        <dbReference type="ARBA" id="ARBA00006484"/>
    </source>
</evidence>
<dbReference type="SUPFAM" id="SSF51735">
    <property type="entry name" value="NAD(P)-binding Rossmann-fold domains"/>
    <property type="match status" value="1"/>
</dbReference>
<dbReference type="GO" id="GO:0050664">
    <property type="term" value="F:oxidoreductase activity, acting on NAD(P)H, oxygen as acceptor"/>
    <property type="evidence" value="ECO:0007669"/>
    <property type="project" value="TreeGrafter"/>
</dbReference>
<dbReference type="GO" id="GO:0005975">
    <property type="term" value="P:carbohydrate metabolic process"/>
    <property type="evidence" value="ECO:0007669"/>
    <property type="project" value="UniProtKB-ARBA"/>
</dbReference>
<dbReference type="EC" id="1.1.1.250" evidence="5"/>
<keyword evidence="9" id="KW-1185">Reference proteome</keyword>
<dbReference type="GO" id="GO:0047038">
    <property type="term" value="F:D-arabinitol 2-dehydrogenase activity"/>
    <property type="evidence" value="ECO:0007669"/>
    <property type="project" value="UniProtKB-EC"/>
</dbReference>
<dbReference type="InterPro" id="IPR020904">
    <property type="entry name" value="Sc_DH/Rdtase_CS"/>
</dbReference>
<dbReference type="PANTHER" id="PTHR43008:SF4">
    <property type="entry name" value="CHAIN DEHYDROGENASE, PUTATIVE (AFU_ORTHOLOGUE AFUA_4G08710)-RELATED"/>
    <property type="match status" value="1"/>
</dbReference>
<feature type="region of interest" description="Disordered" evidence="7">
    <location>
        <begin position="1"/>
        <end position="34"/>
    </location>
</feature>
<dbReference type="Proteomes" id="UP000593566">
    <property type="component" value="Unassembled WGS sequence"/>
</dbReference>
<accession>A0A8H6CQE0</accession>
<evidence type="ECO:0000313" key="9">
    <source>
        <dbReference type="Proteomes" id="UP000593566"/>
    </source>
</evidence>
<sequence length="303" mass="31864">MPSPSNTTQDDLRARSIPHMTLSTGDTSSMTGPPPPMPHYLTSEGRAIKRFAVEGNAIFTGGAGTLALVNARALLEHGLSGLALFDLDHSKSAQEIQALKADFPNARVLSIKVDATNAEQLGSAVKLTVSELGSVDILCCFAGVVGCTHAIDMAPSEWKSRLEINTTGSFLSAQAAARQMIAQNTGGSILFLASISAHRTNYPQPQAAYNASKAALLSLKYSLAAEWAVHGIRVNSVSPGYMDTVLNEGSGLEEARRTWGERNPMGRMGVPEELTGVVVLLCSQAGGYVNGADLVVDGGQCCF</sequence>
<dbReference type="GeneID" id="59336065"/>
<dbReference type="PANTHER" id="PTHR43008">
    <property type="entry name" value="BENZIL REDUCTASE"/>
    <property type="match status" value="1"/>
</dbReference>
<dbReference type="PRINTS" id="PR00080">
    <property type="entry name" value="SDRFAMILY"/>
</dbReference>
<evidence type="ECO:0000256" key="7">
    <source>
        <dbReference type="SAM" id="MobiDB-lite"/>
    </source>
</evidence>
<protein>
    <recommendedName>
        <fullName evidence="6">D-arabinitol 2-dehydrogenase [ribulose-forming]</fullName>
        <ecNumber evidence="5">1.1.1.250</ecNumber>
    </recommendedName>
</protein>
<organism evidence="8 9">
    <name type="scientific">Letharia lupina</name>
    <dbReference type="NCBI Taxonomy" id="560253"/>
    <lineage>
        <taxon>Eukaryota</taxon>
        <taxon>Fungi</taxon>
        <taxon>Dikarya</taxon>
        <taxon>Ascomycota</taxon>
        <taxon>Pezizomycotina</taxon>
        <taxon>Lecanoromycetes</taxon>
        <taxon>OSLEUM clade</taxon>
        <taxon>Lecanoromycetidae</taxon>
        <taxon>Lecanorales</taxon>
        <taxon>Lecanorineae</taxon>
        <taxon>Parmeliaceae</taxon>
        <taxon>Letharia</taxon>
    </lineage>
</organism>
<comment type="similarity">
    <text evidence="1">Belongs to the short-chain dehydrogenases/reductases (SDR) family.</text>
</comment>